<sequence>MFAVAANPRRLCQRIIAFNKIPALRRIRAAMREFLLSLRTIYDIIKIRRPCSDNGNLTTIPGSSAVLFHGGPAKYI</sequence>
<organism evidence="1 2">
    <name type="scientific">[Clostridium] asparagiforme DSM 15981</name>
    <dbReference type="NCBI Taxonomy" id="518636"/>
    <lineage>
        <taxon>Bacteria</taxon>
        <taxon>Bacillati</taxon>
        <taxon>Bacillota</taxon>
        <taxon>Clostridia</taxon>
        <taxon>Lachnospirales</taxon>
        <taxon>Lachnospiraceae</taxon>
        <taxon>Enterocloster</taxon>
    </lineage>
</organism>
<protein>
    <submittedName>
        <fullName evidence="1">Uncharacterized protein</fullName>
    </submittedName>
</protein>
<dbReference type="AlphaFoldDB" id="C0CWK5"/>
<dbReference type="Proteomes" id="UP000004756">
    <property type="component" value="Unassembled WGS sequence"/>
</dbReference>
<comment type="caution">
    <text evidence="1">The sequence shown here is derived from an EMBL/GenBank/DDBJ whole genome shotgun (WGS) entry which is preliminary data.</text>
</comment>
<proteinExistence type="predicted"/>
<dbReference type="HOGENOM" id="CLU_2648003_0_0_9"/>
<evidence type="ECO:0000313" key="2">
    <source>
        <dbReference type="Proteomes" id="UP000004756"/>
    </source>
</evidence>
<gene>
    <name evidence="1" type="ORF">CLOSTASPAR_01371</name>
</gene>
<reference evidence="1 2" key="1">
    <citation type="submission" date="2009-02" db="EMBL/GenBank/DDBJ databases">
        <title>Draft genome sequence of Clostridium asparagiforme (DSM 15981).</title>
        <authorList>
            <person name="Sudarsanam P."/>
            <person name="Ley R."/>
            <person name="Guruge J."/>
            <person name="Turnbaugh P.J."/>
            <person name="Mahowald M."/>
            <person name="Liep D."/>
            <person name="Gordon J."/>
        </authorList>
    </citation>
    <scope>NUCLEOTIDE SEQUENCE [LARGE SCALE GENOMIC DNA]</scope>
    <source>
        <strain evidence="1 2">DSM 15981</strain>
    </source>
</reference>
<dbReference type="EMBL" id="ACCJ01000059">
    <property type="protein sequence ID" value="EEG56525.1"/>
    <property type="molecule type" value="Genomic_DNA"/>
</dbReference>
<accession>C0CWK5</accession>
<keyword evidence="2" id="KW-1185">Reference proteome</keyword>
<name>C0CWK5_9FIRM</name>
<evidence type="ECO:0000313" key="1">
    <source>
        <dbReference type="EMBL" id="EEG56525.1"/>
    </source>
</evidence>